<feature type="transmembrane region" description="Helical" evidence="5">
    <location>
        <begin position="157"/>
        <end position="178"/>
    </location>
</feature>
<feature type="transmembrane region" description="Helical" evidence="5">
    <location>
        <begin position="283"/>
        <end position="308"/>
    </location>
</feature>
<protein>
    <submittedName>
        <fullName evidence="7">Zinc C3HC4 type domain-containing protein</fullName>
    </submittedName>
</protein>
<sequence length="408" mass="47697">MIEQYGLMYIHQLFYVAGLKFKQKVKLSLLLHARDFLRKIMIGRQKLNLWYTKYLKLGILLTSVGTNNQHIPISTELTSIELDSNRGIRNYGLESIYQPIARENALIQLVYHYPEKTTWFLHYMLRIGAISFMILGTLTIAFLIIYQSQCIKTSKYLSIWLLIHAILQIIQAICRIYYIKVLGKQPIGPNTRITCILQSIKKLTNSGAWKRGKILSVIYYIWFTIGFYWILSVSNSQIQVNEIYESDSLIISWLHRRTYYLLSDGVQRVFANLSSVDIKSTIWPFYLLIMLFCTLRIILLLATFYLTFPLSTSHLEYAGNKTKSFTLDKLMMLPVKTYSEWIYEKEQEEILKKTNDRNIQDSCIICLTDFSCSDLIRCLPCNHSFHESCIDVWLLRSAVCPLCQQTLE</sequence>
<dbReference type="AlphaFoldDB" id="A0A1J4MLQ7"/>
<dbReference type="PROSITE" id="PS50089">
    <property type="entry name" value="ZF_RING_2"/>
    <property type="match status" value="1"/>
</dbReference>
<keyword evidence="1" id="KW-0479">Metal-binding</keyword>
<dbReference type="InterPro" id="IPR051834">
    <property type="entry name" value="RING_finger_E3_ligase"/>
</dbReference>
<keyword evidence="5" id="KW-0812">Transmembrane</keyword>
<dbReference type="OrthoDB" id="9984778at2759"/>
<keyword evidence="2 4" id="KW-0863">Zinc-finger</keyword>
<dbReference type="SUPFAM" id="SSF57850">
    <property type="entry name" value="RING/U-box"/>
    <property type="match status" value="1"/>
</dbReference>
<dbReference type="InterPro" id="IPR013083">
    <property type="entry name" value="Znf_RING/FYVE/PHD"/>
</dbReference>
<evidence type="ECO:0000256" key="2">
    <source>
        <dbReference type="ARBA" id="ARBA00022771"/>
    </source>
</evidence>
<evidence type="ECO:0000313" key="7">
    <source>
        <dbReference type="EMBL" id="OII75110.1"/>
    </source>
</evidence>
<dbReference type="GO" id="GO:0005634">
    <property type="term" value="C:nucleus"/>
    <property type="evidence" value="ECO:0007669"/>
    <property type="project" value="TreeGrafter"/>
</dbReference>
<dbReference type="SMART" id="SM00184">
    <property type="entry name" value="RING"/>
    <property type="match status" value="1"/>
</dbReference>
<dbReference type="Pfam" id="PF13639">
    <property type="entry name" value="zf-RING_2"/>
    <property type="match status" value="1"/>
</dbReference>
<dbReference type="GO" id="GO:0061630">
    <property type="term" value="F:ubiquitin protein ligase activity"/>
    <property type="evidence" value="ECO:0007669"/>
    <property type="project" value="TreeGrafter"/>
</dbReference>
<dbReference type="VEuPathDB" id="CryptoDB:cand_004710"/>
<dbReference type="GeneID" id="92364656"/>
<organism evidence="7 8">
    <name type="scientific">Cryptosporidium andersoni</name>
    <dbReference type="NCBI Taxonomy" id="117008"/>
    <lineage>
        <taxon>Eukaryota</taxon>
        <taxon>Sar</taxon>
        <taxon>Alveolata</taxon>
        <taxon>Apicomplexa</taxon>
        <taxon>Conoidasida</taxon>
        <taxon>Coccidia</taxon>
        <taxon>Eucoccidiorida</taxon>
        <taxon>Eimeriorina</taxon>
        <taxon>Cryptosporidiidae</taxon>
        <taxon>Cryptosporidium</taxon>
    </lineage>
</organism>
<keyword evidence="5" id="KW-1133">Transmembrane helix</keyword>
<evidence type="ECO:0000313" key="8">
    <source>
        <dbReference type="Proteomes" id="UP000186804"/>
    </source>
</evidence>
<evidence type="ECO:0000256" key="3">
    <source>
        <dbReference type="ARBA" id="ARBA00022833"/>
    </source>
</evidence>
<dbReference type="InterPro" id="IPR001841">
    <property type="entry name" value="Znf_RING"/>
</dbReference>
<dbReference type="Proteomes" id="UP000186804">
    <property type="component" value="Unassembled WGS sequence"/>
</dbReference>
<dbReference type="RefSeq" id="XP_067067380.1">
    <property type="nucleotide sequence ID" value="XM_067210714.1"/>
</dbReference>
<feature type="domain" description="RING-type" evidence="6">
    <location>
        <begin position="363"/>
        <end position="404"/>
    </location>
</feature>
<name>A0A1J4MLQ7_9CRYT</name>
<comment type="caution">
    <text evidence="7">The sequence shown here is derived from an EMBL/GenBank/DDBJ whole genome shotgun (WGS) entry which is preliminary data.</text>
</comment>
<gene>
    <name evidence="7" type="ORF">cand_004710</name>
</gene>
<evidence type="ECO:0000256" key="5">
    <source>
        <dbReference type="SAM" id="Phobius"/>
    </source>
</evidence>
<keyword evidence="8" id="KW-1185">Reference proteome</keyword>
<proteinExistence type="predicted"/>
<keyword evidence="3" id="KW-0862">Zinc</keyword>
<accession>A0A1J4MLQ7</accession>
<evidence type="ECO:0000256" key="1">
    <source>
        <dbReference type="ARBA" id="ARBA00022723"/>
    </source>
</evidence>
<reference evidence="7 8" key="1">
    <citation type="submission" date="2016-10" db="EMBL/GenBank/DDBJ databases">
        <title>Reductive evolution of mitochondrial metabolism and differential evolution of invasion-related proteins in Cryptosporidium.</title>
        <authorList>
            <person name="Liu S."/>
            <person name="Roellig D.M."/>
            <person name="Guo Y."/>
            <person name="Li N."/>
            <person name="Frace M.A."/>
            <person name="Tang K."/>
            <person name="Zhang L."/>
            <person name="Feng Y."/>
            <person name="Xiao L."/>
        </authorList>
    </citation>
    <scope>NUCLEOTIDE SEQUENCE [LARGE SCALE GENOMIC DNA]</scope>
    <source>
        <strain evidence="7">30847</strain>
    </source>
</reference>
<feature type="transmembrane region" description="Helical" evidence="5">
    <location>
        <begin position="214"/>
        <end position="231"/>
    </location>
</feature>
<dbReference type="GO" id="GO:0008270">
    <property type="term" value="F:zinc ion binding"/>
    <property type="evidence" value="ECO:0007669"/>
    <property type="project" value="UniProtKB-KW"/>
</dbReference>
<keyword evidence="5" id="KW-0472">Membrane</keyword>
<dbReference type="PANTHER" id="PTHR45931:SF3">
    <property type="entry name" value="RING ZINC FINGER-CONTAINING PROTEIN"/>
    <property type="match status" value="1"/>
</dbReference>
<feature type="transmembrane region" description="Helical" evidence="5">
    <location>
        <begin position="123"/>
        <end position="145"/>
    </location>
</feature>
<evidence type="ECO:0000256" key="4">
    <source>
        <dbReference type="PROSITE-ProRule" id="PRU00175"/>
    </source>
</evidence>
<dbReference type="PANTHER" id="PTHR45931">
    <property type="entry name" value="SI:CH211-59O9.10"/>
    <property type="match status" value="1"/>
</dbReference>
<evidence type="ECO:0000259" key="6">
    <source>
        <dbReference type="PROSITE" id="PS50089"/>
    </source>
</evidence>
<dbReference type="Gene3D" id="3.30.40.10">
    <property type="entry name" value="Zinc/RING finger domain, C3HC4 (zinc finger)"/>
    <property type="match status" value="1"/>
</dbReference>
<dbReference type="EMBL" id="LRBS01000091">
    <property type="protein sequence ID" value="OII75110.1"/>
    <property type="molecule type" value="Genomic_DNA"/>
</dbReference>
<dbReference type="GO" id="GO:0006511">
    <property type="term" value="P:ubiquitin-dependent protein catabolic process"/>
    <property type="evidence" value="ECO:0007669"/>
    <property type="project" value="TreeGrafter"/>
</dbReference>